<sequence length="393" mass="44275">MGRQTDLINILRHRMRKLEDDLGNVNRLLGRSEHPVHRANQLLEDKHRAEFELSQVRKQLASESEKMEGLGAESAGLRKEITAIRSQMAASSERDRAAPSSNKMLQSDVHHTQRVMEGLNRQSRTLNQAMANVKLRGDANDSSQSSSYFETDIDTMTTRDLALKQRSNSHSSSNPPHLANANSTNSAEGAARPLTPPWALKPKVVRPVPLRAKAQARRKENRARFMTISSSQPVQLEAFGAQNGATSSFNSPQGNLSRSFTELNKGYTHDVIDDQFFAPEKVHIPERYVPDSSDEEEILSPEEAQRRTEKAEQIRKMVASQSLQEFSRSEINAKDSRVVQKLNEEKKRRETVLEMRHAMAKEVTQKSKESRGGRLGSCQRDWKCTTTCDCLTA</sequence>
<evidence type="ECO:0000256" key="2">
    <source>
        <dbReference type="SAM" id="MobiDB-lite"/>
    </source>
</evidence>
<keyword evidence="5" id="KW-1185">Reference proteome</keyword>
<feature type="coiled-coil region" evidence="1">
    <location>
        <begin position="8"/>
        <end position="73"/>
    </location>
</feature>
<feature type="domain" description="Pleckstrin homology" evidence="3">
    <location>
        <begin position="4"/>
        <end position="119"/>
    </location>
</feature>
<comment type="caution">
    <text evidence="4">The sequence shown here is derived from an EMBL/GenBank/DDBJ whole genome shotgun (WGS) entry which is preliminary data.</text>
</comment>
<reference evidence="4" key="1">
    <citation type="submission" date="2020-06" db="EMBL/GenBank/DDBJ databases">
        <title>Draft genome of Bugula neritina, a colonial animal packing powerful symbionts and potential medicines.</title>
        <authorList>
            <person name="Rayko M."/>
        </authorList>
    </citation>
    <scope>NUCLEOTIDE SEQUENCE [LARGE SCALE GENOMIC DNA]</scope>
    <source>
        <strain evidence="4">Kwan_BN1</strain>
    </source>
</reference>
<dbReference type="EMBL" id="VXIV02002461">
    <property type="protein sequence ID" value="KAF6025424.1"/>
    <property type="molecule type" value="Genomic_DNA"/>
</dbReference>
<dbReference type="InterPro" id="IPR057971">
    <property type="entry name" value="PKHA4-7_TBCA"/>
</dbReference>
<feature type="compositionally biased region" description="Low complexity" evidence="2">
    <location>
        <begin position="168"/>
        <end position="177"/>
    </location>
</feature>
<dbReference type="PANTHER" id="PTHR12752">
    <property type="entry name" value="PHOSPHOINOSITOL 3-PHOSPHATE-BINDING PROTEIN"/>
    <property type="match status" value="1"/>
</dbReference>
<feature type="region of interest" description="Disordered" evidence="2">
    <location>
        <begin position="87"/>
        <end position="111"/>
    </location>
</feature>
<proteinExistence type="predicted"/>
<evidence type="ECO:0000259" key="3">
    <source>
        <dbReference type="Pfam" id="PF25541"/>
    </source>
</evidence>
<dbReference type="AlphaFoldDB" id="A0A7J7JIH2"/>
<evidence type="ECO:0000313" key="5">
    <source>
        <dbReference type="Proteomes" id="UP000593567"/>
    </source>
</evidence>
<gene>
    <name evidence="4" type="ORF">EB796_016264</name>
</gene>
<dbReference type="OrthoDB" id="43122at2759"/>
<organism evidence="4 5">
    <name type="scientific">Bugula neritina</name>
    <name type="common">Brown bryozoan</name>
    <name type="synonym">Sertularia neritina</name>
    <dbReference type="NCBI Taxonomy" id="10212"/>
    <lineage>
        <taxon>Eukaryota</taxon>
        <taxon>Metazoa</taxon>
        <taxon>Spiralia</taxon>
        <taxon>Lophotrochozoa</taxon>
        <taxon>Bryozoa</taxon>
        <taxon>Gymnolaemata</taxon>
        <taxon>Cheilostomatida</taxon>
        <taxon>Flustrina</taxon>
        <taxon>Buguloidea</taxon>
        <taxon>Bugulidae</taxon>
        <taxon>Bugula</taxon>
    </lineage>
</organism>
<feature type="region of interest" description="Disordered" evidence="2">
    <location>
        <begin position="164"/>
        <end position="198"/>
    </location>
</feature>
<evidence type="ECO:0000256" key="1">
    <source>
        <dbReference type="SAM" id="Coils"/>
    </source>
</evidence>
<accession>A0A7J7JIH2</accession>
<name>A0A7J7JIH2_BUGNE</name>
<evidence type="ECO:0000313" key="4">
    <source>
        <dbReference type="EMBL" id="KAF6025424.1"/>
    </source>
</evidence>
<keyword evidence="1" id="KW-0175">Coiled coil</keyword>
<protein>
    <submittedName>
        <fullName evidence="4">PLEKHA5</fullName>
    </submittedName>
</protein>
<dbReference type="Proteomes" id="UP000593567">
    <property type="component" value="Unassembled WGS sequence"/>
</dbReference>
<dbReference type="Pfam" id="PF25541">
    <property type="entry name" value="TBCA_PH"/>
    <property type="match status" value="1"/>
</dbReference>
<dbReference type="PANTHER" id="PTHR12752:SF9">
    <property type="entry name" value="KRAMER, ISOFORM I"/>
    <property type="match status" value="1"/>
</dbReference>